<dbReference type="Proteomes" id="UP000275069">
    <property type="component" value="Chromosome"/>
</dbReference>
<protein>
    <submittedName>
        <fullName evidence="3">Cysteine hydrolase</fullName>
    </submittedName>
</protein>
<accession>A0A387BQ60</accession>
<dbReference type="SUPFAM" id="SSF52499">
    <property type="entry name" value="Isochorismatase-like hydrolases"/>
    <property type="match status" value="1"/>
</dbReference>
<dbReference type="CDD" id="cd00431">
    <property type="entry name" value="cysteine_hydrolases"/>
    <property type="match status" value="1"/>
</dbReference>
<gene>
    <name evidence="3" type="ORF">D7I44_06715</name>
</gene>
<proteinExistence type="predicted"/>
<dbReference type="Pfam" id="PF00857">
    <property type="entry name" value="Isochorismatase"/>
    <property type="match status" value="1"/>
</dbReference>
<dbReference type="EMBL" id="CP032624">
    <property type="protein sequence ID" value="AYG03249.1"/>
    <property type="molecule type" value="Genomic_DNA"/>
</dbReference>
<organism evidence="3 4">
    <name type="scientific">Gryllotalpicola protaetiae</name>
    <dbReference type="NCBI Taxonomy" id="2419771"/>
    <lineage>
        <taxon>Bacteria</taxon>
        <taxon>Bacillati</taxon>
        <taxon>Actinomycetota</taxon>
        <taxon>Actinomycetes</taxon>
        <taxon>Micrococcales</taxon>
        <taxon>Microbacteriaceae</taxon>
        <taxon>Gryllotalpicola</taxon>
    </lineage>
</organism>
<dbReference type="Gene3D" id="3.40.50.850">
    <property type="entry name" value="Isochorismatase-like"/>
    <property type="match status" value="1"/>
</dbReference>
<dbReference type="GO" id="GO:0016787">
    <property type="term" value="F:hydrolase activity"/>
    <property type="evidence" value="ECO:0007669"/>
    <property type="project" value="UniProtKB-KW"/>
</dbReference>
<keyword evidence="4" id="KW-1185">Reference proteome</keyword>
<feature type="domain" description="Isochorismatase-like" evidence="2">
    <location>
        <begin position="101"/>
        <end position="176"/>
    </location>
</feature>
<dbReference type="PANTHER" id="PTHR43540">
    <property type="entry name" value="PEROXYUREIDOACRYLATE/UREIDOACRYLATE AMIDOHYDROLASE-RELATED"/>
    <property type="match status" value="1"/>
</dbReference>
<dbReference type="InterPro" id="IPR036380">
    <property type="entry name" value="Isochorismatase-like_sf"/>
</dbReference>
<reference evidence="3 4" key="1">
    <citation type="submission" date="2018-09" db="EMBL/GenBank/DDBJ databases">
        <title>Genome sequencing of strain 2DFW10M-5.</title>
        <authorList>
            <person name="Heo J."/>
            <person name="Kim S.-J."/>
            <person name="Kwon S.-W."/>
        </authorList>
    </citation>
    <scope>NUCLEOTIDE SEQUENCE [LARGE SCALE GENOMIC DNA]</scope>
    <source>
        <strain evidence="3 4">2DFW10M-5</strain>
    </source>
</reference>
<dbReference type="InterPro" id="IPR050272">
    <property type="entry name" value="Isochorismatase-like_hydrls"/>
</dbReference>
<dbReference type="InterPro" id="IPR000868">
    <property type="entry name" value="Isochorismatase-like_dom"/>
</dbReference>
<dbReference type="AlphaFoldDB" id="A0A387BQ60"/>
<keyword evidence="1 3" id="KW-0378">Hydrolase</keyword>
<evidence type="ECO:0000256" key="1">
    <source>
        <dbReference type="ARBA" id="ARBA00022801"/>
    </source>
</evidence>
<dbReference type="OrthoDB" id="3174612at2"/>
<dbReference type="PANTHER" id="PTHR43540:SF9">
    <property type="entry name" value="FAMILY HYDROLASE, PUTATIVE (AFU_ORTHOLOGUE AFUA_2G08700)-RELATED"/>
    <property type="match status" value="1"/>
</dbReference>
<evidence type="ECO:0000259" key="2">
    <source>
        <dbReference type="Pfam" id="PF00857"/>
    </source>
</evidence>
<dbReference type="KEGG" id="gry:D7I44_06715"/>
<evidence type="ECO:0000313" key="4">
    <source>
        <dbReference type="Proteomes" id="UP000275069"/>
    </source>
</evidence>
<evidence type="ECO:0000313" key="3">
    <source>
        <dbReference type="EMBL" id="AYG03249.1"/>
    </source>
</evidence>
<dbReference type="RefSeq" id="WP_120788781.1">
    <property type="nucleotide sequence ID" value="NZ_CP032624.1"/>
</dbReference>
<name>A0A387BQ60_9MICO</name>
<sequence>MSAPLAAGRIGTVGTVGNAGTVAGTRPYPWPWDGAVDLDALALLVLRAPLRPDDPAPEALAAAREHLGCLEDAADRLGIVRYSVATRSPRHPTPAPDADIVAQGWSGFFGSGLDAVLRRRGVTHLVLAGAWLETGVHSTMRTANDMGYECLLVEDACSALEPELTANSLSSIHMSGGIFGATGLTDAVVAALDAARD</sequence>